<organism evidence="2">
    <name type="scientific">Candidatus Kentrum sp. FW</name>
    <dbReference type="NCBI Taxonomy" id="2126338"/>
    <lineage>
        <taxon>Bacteria</taxon>
        <taxon>Pseudomonadati</taxon>
        <taxon>Pseudomonadota</taxon>
        <taxon>Gammaproteobacteria</taxon>
        <taxon>Candidatus Kentrum</taxon>
    </lineage>
</organism>
<sequence>MEAIAIILTIIFFLLLLAALIGVVKPSLVKQQTRLKAFFGNLGAAFVTLILIKIF</sequence>
<keyword evidence="1" id="KW-1133">Transmembrane helix</keyword>
<dbReference type="AlphaFoldDB" id="A0A450T0E5"/>
<dbReference type="EMBL" id="CAADFD010000053">
    <property type="protein sequence ID" value="VFJ59994.1"/>
    <property type="molecule type" value="Genomic_DNA"/>
</dbReference>
<name>A0A450T0E5_9GAMM</name>
<accession>A0A450T0E5</accession>
<proteinExistence type="predicted"/>
<feature type="transmembrane region" description="Helical" evidence="1">
    <location>
        <begin position="6"/>
        <end position="24"/>
    </location>
</feature>
<reference evidence="2" key="1">
    <citation type="submission" date="2019-02" db="EMBL/GenBank/DDBJ databases">
        <authorList>
            <person name="Gruber-Vodicka R. H."/>
            <person name="Seah K. B. B."/>
        </authorList>
    </citation>
    <scope>NUCLEOTIDE SEQUENCE</scope>
    <source>
        <strain evidence="2">BECK_BZ106</strain>
    </source>
</reference>
<protein>
    <submittedName>
        <fullName evidence="2">Uncharacterized protein</fullName>
    </submittedName>
</protein>
<evidence type="ECO:0000313" key="2">
    <source>
        <dbReference type="EMBL" id="VFJ59994.1"/>
    </source>
</evidence>
<keyword evidence="1" id="KW-0472">Membrane</keyword>
<gene>
    <name evidence="2" type="ORF">BECKFW1821B_GA0114236_10537</name>
</gene>
<keyword evidence="1" id="KW-0812">Transmembrane</keyword>
<feature type="transmembrane region" description="Helical" evidence="1">
    <location>
        <begin position="36"/>
        <end position="54"/>
    </location>
</feature>
<evidence type="ECO:0000256" key="1">
    <source>
        <dbReference type="SAM" id="Phobius"/>
    </source>
</evidence>